<keyword evidence="2" id="KW-1185">Reference proteome</keyword>
<accession>A0ABV4K1D2</accession>
<organism evidence="1 2">
    <name type="scientific">Pseudodesulfovibrio karagichevae</name>
    <dbReference type="NCBI Taxonomy" id="3239305"/>
    <lineage>
        <taxon>Bacteria</taxon>
        <taxon>Pseudomonadati</taxon>
        <taxon>Thermodesulfobacteriota</taxon>
        <taxon>Desulfovibrionia</taxon>
        <taxon>Desulfovibrionales</taxon>
        <taxon>Desulfovibrionaceae</taxon>
    </lineage>
</organism>
<gene>
    <name evidence="1" type="ORF">AB6M95_03690</name>
</gene>
<dbReference type="RefSeq" id="WP_371385382.1">
    <property type="nucleotide sequence ID" value="NZ_JBGLYH010000006.1"/>
</dbReference>
<evidence type="ECO:0000313" key="1">
    <source>
        <dbReference type="EMBL" id="MEZ7195839.1"/>
    </source>
</evidence>
<comment type="caution">
    <text evidence="1">The sequence shown here is derived from an EMBL/GenBank/DDBJ whole genome shotgun (WGS) entry which is preliminary data.</text>
</comment>
<reference evidence="1 2" key="1">
    <citation type="submission" date="2024-08" db="EMBL/GenBank/DDBJ databases">
        <title>Sulfate-reducing bacteria isolated from formation water of the oil field in Kazakhstan and description of Pseudodesulfovibrio sp.</title>
        <authorList>
            <person name="Bidzhieva S.K."/>
            <person name="Tourova T.P."/>
            <person name="Grouzdev D.S."/>
            <person name="Beletsky A.V."/>
            <person name="Sokolova D.S."/>
            <person name="Samigullina S.R."/>
            <person name="Poltaraus A.B."/>
            <person name="Avtukh A.N."/>
            <person name="Tereshina V.M."/>
            <person name="Zhaparov N.S."/>
            <person name="Mardanov A.V."/>
            <person name="Nazina T.N."/>
        </authorList>
    </citation>
    <scope>NUCLEOTIDE SEQUENCE [LARGE SCALE GENOMIC DNA]</scope>
    <source>
        <strain evidence="1 2">9FUS</strain>
    </source>
</reference>
<dbReference type="Proteomes" id="UP001568698">
    <property type="component" value="Unassembled WGS sequence"/>
</dbReference>
<evidence type="ECO:0000313" key="2">
    <source>
        <dbReference type="Proteomes" id="UP001568698"/>
    </source>
</evidence>
<proteinExistence type="predicted"/>
<sequence length="475" mass="52348">MFASKADGPVDLHYGPGTVDLHTATNVILEVNGKKGQELPVLSFDIHYVIKRSGSRLAWTMVLDNRKSLTASPRPEPFYSVSFTTDAKGRNMADKVRHEVPGKDDQDLGEAVLSDIALPLEKVAVGDPSILLSANMLKSKDVEIILPESSPAYIYDGVKEINGRECYTFSYESKATVRQNGEEYPGSMRISTVFSKQMLPVSGANELTMNGPMENMVTKLVGSAREITAQDKAAAEEKSMSDLRTALKRAPLQQVTEPMAFRYVPASVRLKAESTLLVGKKGETGVNLPFLAYVMRIDTAEEAERMAWDVDVSALKLLGKPVKLKHALGFAFSTDEQGRDIRDFRDNTDLKVLTVADIQSDFIIPEGAYKSGDVCMPVKMKGKSGGTQYDFPEGQGFVFEGVKQVGSMRVGVFKADIDHFTARTVKTGAVRHGSLYIVRYYDLATMMPLWYDGRVVLDMENSTLTTFAGMTRIMN</sequence>
<name>A0ABV4K1D2_9BACT</name>
<dbReference type="EMBL" id="JBGLYH010000006">
    <property type="protein sequence ID" value="MEZ7195839.1"/>
    <property type="molecule type" value="Genomic_DNA"/>
</dbReference>
<protein>
    <submittedName>
        <fullName evidence="1">Uncharacterized protein</fullName>
    </submittedName>
</protein>